<protein>
    <submittedName>
        <fullName evidence="2">Glycosyltransferase</fullName>
        <ecNumber evidence="2">2.4.-.-</ecNumber>
    </submittedName>
</protein>
<dbReference type="Proteomes" id="UP001267426">
    <property type="component" value="Unassembled WGS sequence"/>
</dbReference>
<sequence length="406" mass="43298">MTTPSPRPIGRVCVQWPRLGPYHLARLRALHARLGAEGVALTALETATVDTTYAWREEAGPTPYDRVCALPGRSMAATSPVQTRRAVTSALDRIDADAVAITSYSTPDAHAALAWCRRRSRVAVLLFDSRAEDAERSPWRERVKRTLVAQYDAALVAGTPQAAYAVALGVPRRRVFTPLDVVDNAFFRDGAARERGRGGVGFLSVNRFTERKNVGLLVEAYRRYRAAAEAPWPLVLVGDGPLRPALERAAGEGVTFAGFAQIEALPAHYGAAGAYVHPARADQWGLVVNEAMASGLPVLVSSGAGCARDLVREGENGFRFAPDDPGALADLLAHVASDRTDRDAMGQASQSIIASYTPEAFADGLWNAVRAGRPGSGRPLSPAARAVLGALAVAGRDHHAFHSVEA</sequence>
<accession>A0ABU3BV66</accession>
<comment type="caution">
    <text evidence="2">The sequence shown here is derived from an EMBL/GenBank/DDBJ whole genome shotgun (WGS) entry which is preliminary data.</text>
</comment>
<keyword evidence="2" id="KW-0328">Glycosyltransferase</keyword>
<dbReference type="EC" id="2.4.-.-" evidence="2"/>
<name>A0ABU3BV66_9BACT</name>
<dbReference type="GO" id="GO:0016757">
    <property type="term" value="F:glycosyltransferase activity"/>
    <property type="evidence" value="ECO:0007669"/>
    <property type="project" value="UniProtKB-KW"/>
</dbReference>
<dbReference type="InterPro" id="IPR050194">
    <property type="entry name" value="Glycosyltransferase_grp1"/>
</dbReference>
<gene>
    <name evidence="2" type="ORF">RM540_15560</name>
</gene>
<feature type="domain" description="Glycosyl transferase family 1" evidence="1">
    <location>
        <begin position="202"/>
        <end position="350"/>
    </location>
</feature>
<proteinExistence type="predicted"/>
<dbReference type="InterPro" id="IPR001296">
    <property type="entry name" value="Glyco_trans_1"/>
</dbReference>
<dbReference type="PANTHER" id="PTHR45947:SF3">
    <property type="entry name" value="SULFOQUINOVOSYL TRANSFERASE SQD2"/>
    <property type="match status" value="1"/>
</dbReference>
<dbReference type="Gene3D" id="3.40.50.2000">
    <property type="entry name" value="Glycogen Phosphorylase B"/>
    <property type="match status" value="2"/>
</dbReference>
<dbReference type="RefSeq" id="WP_311665808.1">
    <property type="nucleotide sequence ID" value="NZ_JAVRHT010000057.1"/>
</dbReference>
<dbReference type="PANTHER" id="PTHR45947">
    <property type="entry name" value="SULFOQUINOVOSYL TRANSFERASE SQD2"/>
    <property type="match status" value="1"/>
</dbReference>
<keyword evidence="2" id="KW-0808">Transferase</keyword>
<evidence type="ECO:0000313" key="2">
    <source>
        <dbReference type="EMBL" id="MDT0633172.1"/>
    </source>
</evidence>
<reference evidence="2 3" key="1">
    <citation type="submission" date="2023-09" db="EMBL/GenBank/DDBJ databases">
        <authorList>
            <person name="Rey-Velasco X."/>
        </authorList>
    </citation>
    <scope>NUCLEOTIDE SEQUENCE [LARGE SCALE GENOMIC DNA]</scope>
    <source>
        <strain evidence="2 3">F394</strain>
    </source>
</reference>
<evidence type="ECO:0000259" key="1">
    <source>
        <dbReference type="Pfam" id="PF00534"/>
    </source>
</evidence>
<dbReference type="EMBL" id="JAVRHT010000057">
    <property type="protein sequence ID" value="MDT0633172.1"/>
    <property type="molecule type" value="Genomic_DNA"/>
</dbReference>
<evidence type="ECO:0000313" key="3">
    <source>
        <dbReference type="Proteomes" id="UP001267426"/>
    </source>
</evidence>
<dbReference type="Pfam" id="PF00534">
    <property type="entry name" value="Glycos_transf_1"/>
    <property type="match status" value="1"/>
</dbReference>
<organism evidence="2 3">
    <name type="scientific">Rubrivirga litoralis</name>
    <dbReference type="NCBI Taxonomy" id="3075598"/>
    <lineage>
        <taxon>Bacteria</taxon>
        <taxon>Pseudomonadati</taxon>
        <taxon>Rhodothermota</taxon>
        <taxon>Rhodothermia</taxon>
        <taxon>Rhodothermales</taxon>
        <taxon>Rubricoccaceae</taxon>
        <taxon>Rubrivirga</taxon>
    </lineage>
</organism>
<keyword evidence="3" id="KW-1185">Reference proteome</keyword>
<dbReference type="SUPFAM" id="SSF53756">
    <property type="entry name" value="UDP-Glycosyltransferase/glycogen phosphorylase"/>
    <property type="match status" value="1"/>
</dbReference>